<organism evidence="9 10">
    <name type="scientific">Vibrio ostreicida</name>
    <dbReference type="NCBI Taxonomy" id="526588"/>
    <lineage>
        <taxon>Bacteria</taxon>
        <taxon>Pseudomonadati</taxon>
        <taxon>Pseudomonadota</taxon>
        <taxon>Gammaproteobacteria</taxon>
        <taxon>Vibrionales</taxon>
        <taxon>Vibrionaceae</taxon>
        <taxon>Vibrio</taxon>
    </lineage>
</organism>
<accession>A0ABT8BTR3</accession>
<name>A0ABT8BTR3_9VIBR</name>
<dbReference type="NCBIfam" id="TIGR00155">
    <property type="entry name" value="pqiA_fam"/>
    <property type="match status" value="1"/>
</dbReference>
<dbReference type="InterPro" id="IPR036280">
    <property type="entry name" value="Multihaem_cyt_sf"/>
</dbReference>
<evidence type="ECO:0000256" key="7">
    <source>
        <dbReference type="ARBA" id="ARBA00023136"/>
    </source>
</evidence>
<keyword evidence="6 8" id="KW-1133">Transmembrane helix</keyword>
<feature type="transmembrane region" description="Helical" evidence="8">
    <location>
        <begin position="83"/>
        <end position="107"/>
    </location>
</feature>
<evidence type="ECO:0000256" key="1">
    <source>
        <dbReference type="ARBA" id="ARBA00004429"/>
    </source>
</evidence>
<keyword evidence="4" id="KW-0997">Cell inner membrane</keyword>
<comment type="similarity">
    <text evidence="2">Belongs to the PqiA family.</text>
</comment>
<evidence type="ECO:0000313" key="9">
    <source>
        <dbReference type="EMBL" id="MDN3610078.1"/>
    </source>
</evidence>
<evidence type="ECO:0000256" key="8">
    <source>
        <dbReference type="SAM" id="Phobius"/>
    </source>
</evidence>
<evidence type="ECO:0000256" key="3">
    <source>
        <dbReference type="ARBA" id="ARBA00022475"/>
    </source>
</evidence>
<comment type="caution">
    <text evidence="9">The sequence shown here is derived from an EMBL/GenBank/DDBJ whole genome shotgun (WGS) entry which is preliminary data.</text>
</comment>
<dbReference type="SUPFAM" id="SSF48695">
    <property type="entry name" value="Multiheme cytochromes"/>
    <property type="match status" value="1"/>
</dbReference>
<evidence type="ECO:0000313" key="10">
    <source>
        <dbReference type="Proteomes" id="UP001238540"/>
    </source>
</evidence>
<dbReference type="Proteomes" id="UP001238540">
    <property type="component" value="Unassembled WGS sequence"/>
</dbReference>
<feature type="transmembrane region" description="Helical" evidence="8">
    <location>
        <begin position="127"/>
        <end position="156"/>
    </location>
</feature>
<comment type="subcellular location">
    <subcellularLocation>
        <location evidence="1">Cell inner membrane</location>
        <topology evidence="1">Multi-pass membrane protein</topology>
    </subcellularLocation>
</comment>
<feature type="transmembrane region" description="Helical" evidence="8">
    <location>
        <begin position="201"/>
        <end position="220"/>
    </location>
</feature>
<keyword evidence="5 8" id="KW-0812">Transmembrane</keyword>
<dbReference type="PANTHER" id="PTHR30462:SF1">
    <property type="entry name" value="INTERMEMBRANE TRANSPORT PROTEIN YEBS"/>
    <property type="match status" value="1"/>
</dbReference>
<keyword evidence="10" id="KW-1185">Reference proteome</keyword>
<feature type="transmembrane region" description="Helical" evidence="8">
    <location>
        <begin position="279"/>
        <end position="302"/>
    </location>
</feature>
<protein>
    <submittedName>
        <fullName evidence="9">Paraquat-inducible protein A</fullName>
    </submittedName>
</protein>
<dbReference type="InterPro" id="IPR005219">
    <property type="entry name" value="PqiA-like_proteobact"/>
</dbReference>
<evidence type="ECO:0000256" key="4">
    <source>
        <dbReference type="ARBA" id="ARBA00022519"/>
    </source>
</evidence>
<feature type="transmembrane region" description="Helical" evidence="8">
    <location>
        <begin position="373"/>
        <end position="391"/>
    </location>
</feature>
<proteinExistence type="inferred from homology"/>
<keyword evidence="7 8" id="KW-0472">Membrane</keyword>
<feature type="transmembrane region" description="Helical" evidence="8">
    <location>
        <begin position="403"/>
        <end position="422"/>
    </location>
</feature>
<dbReference type="InterPro" id="IPR007498">
    <property type="entry name" value="PqiA-like"/>
</dbReference>
<dbReference type="PANTHER" id="PTHR30462">
    <property type="entry name" value="INTERMEMBRANE TRANSPORT PROTEIN PQIB-RELATED"/>
    <property type="match status" value="1"/>
</dbReference>
<dbReference type="InterPro" id="IPR051800">
    <property type="entry name" value="PqiA-PqiB_transport"/>
</dbReference>
<evidence type="ECO:0000256" key="2">
    <source>
        <dbReference type="ARBA" id="ARBA00007555"/>
    </source>
</evidence>
<evidence type="ECO:0000256" key="5">
    <source>
        <dbReference type="ARBA" id="ARBA00022692"/>
    </source>
</evidence>
<feature type="transmembrane region" description="Helical" evidence="8">
    <location>
        <begin position="322"/>
        <end position="352"/>
    </location>
</feature>
<dbReference type="Pfam" id="PF04403">
    <property type="entry name" value="PqiA"/>
    <property type="match status" value="2"/>
</dbReference>
<reference evidence="10" key="1">
    <citation type="journal article" date="2019" name="Int. J. Syst. Evol. Microbiol.">
        <title>The Global Catalogue of Microorganisms (GCM) 10K type strain sequencing project: providing services to taxonomists for standard genome sequencing and annotation.</title>
        <authorList>
            <consortium name="The Broad Institute Genomics Platform"/>
            <consortium name="The Broad Institute Genome Sequencing Center for Infectious Disease"/>
            <person name="Wu L."/>
            <person name="Ma J."/>
        </authorList>
    </citation>
    <scope>NUCLEOTIDE SEQUENCE [LARGE SCALE GENOMIC DNA]</scope>
    <source>
        <strain evidence="10">CECT 7398</strain>
    </source>
</reference>
<evidence type="ECO:0000256" key="6">
    <source>
        <dbReference type="ARBA" id="ARBA00022989"/>
    </source>
</evidence>
<dbReference type="EMBL" id="JAUFQC010000001">
    <property type="protein sequence ID" value="MDN3610078.1"/>
    <property type="molecule type" value="Genomic_DNA"/>
</dbReference>
<gene>
    <name evidence="9" type="ORF">QWZ16_10240</name>
</gene>
<keyword evidence="3" id="KW-1003">Cell membrane</keyword>
<sequence>MLSWLNKMAYIKRSMGARSHSGEQPKGCDVSPPDTTNPHNTSLCSGCELAIDTISVKRGKSAYCPRCGTLLYRGGSPSLSGNIAVALTCLLLFVPSHLFDFISIRLFGVMIHATLPSGVTALFNEGFIFLSVLIVFCSSIAPLVVSLSVLFAHIALKHRYFLLLKYSLYTVQHFKRWVMIDVFLVSVAVSCFKLQDYSDIHVGIGLYGLLLLQVSTVLLVSRVSVRRYWQVYESESSYQFTEKSLHCRHCHLSQPERRECIRCHKPIYHRKPFSAQVTWAYLISAAIAIIPANLIPISILITNGQRLEDTILSGIANLVNNGMLGIALIIFVASIIVPVAKIIGLAYILLSVQFKQNAFHRQRMTLYFIIKWIGRWSMLDLFVIAIMMALVDRGQILDFTPGYGAVAFGIVVVLTMLATESLDPRLLWDTKPNSYSTKTPNKKEPLND</sequence>